<dbReference type="GO" id="GO:0007219">
    <property type="term" value="P:Notch signaling pathway"/>
    <property type="evidence" value="ECO:0007669"/>
    <property type="project" value="InterPro"/>
</dbReference>
<evidence type="ECO:0000313" key="11">
    <source>
        <dbReference type="Ensembl" id="ENSNMLP00000005230.1"/>
    </source>
</evidence>
<evidence type="ECO:0000256" key="2">
    <source>
        <dbReference type="ARBA" id="ARBA00004906"/>
    </source>
</evidence>
<dbReference type="SUPFAM" id="SSF57850">
    <property type="entry name" value="RING/U-box"/>
    <property type="match status" value="1"/>
</dbReference>
<dbReference type="PROSITE" id="PS00518">
    <property type="entry name" value="ZF_RING_1"/>
    <property type="match status" value="1"/>
</dbReference>
<proteinExistence type="inferred from homology"/>
<keyword evidence="4 9" id="KW-0808">Transferase</keyword>
<evidence type="ECO:0000259" key="10">
    <source>
        <dbReference type="PROSITE" id="PS50089"/>
    </source>
</evidence>
<dbReference type="GO" id="GO:0061630">
    <property type="term" value="F:ubiquitin protein ligase activity"/>
    <property type="evidence" value="ECO:0007669"/>
    <property type="project" value="UniProtKB-UniRule"/>
</dbReference>
<dbReference type="AlphaFoldDB" id="A0A8C6SH48"/>
<evidence type="ECO:0000256" key="9">
    <source>
        <dbReference type="RuleBase" id="RU367105"/>
    </source>
</evidence>
<dbReference type="PROSITE" id="PS50089">
    <property type="entry name" value="ZF_RING_2"/>
    <property type="match status" value="1"/>
</dbReference>
<dbReference type="GO" id="GO:0008270">
    <property type="term" value="F:zinc ion binding"/>
    <property type="evidence" value="ECO:0007669"/>
    <property type="project" value="UniProtKB-KW"/>
</dbReference>
<comment type="pathway">
    <text evidence="2 9">Protein modification; protein ubiquitination.</text>
</comment>
<dbReference type="InterPro" id="IPR013083">
    <property type="entry name" value="Znf_RING/FYVE/PHD"/>
</dbReference>
<comment type="similarity">
    <text evidence="3 9">Belongs to the Deltex family.</text>
</comment>
<reference evidence="11" key="2">
    <citation type="submission" date="2025-09" db="UniProtKB">
        <authorList>
            <consortium name="Ensembl"/>
        </authorList>
    </citation>
    <scope>IDENTIFICATION</scope>
</reference>
<dbReference type="InterPro" id="IPR039399">
    <property type="entry name" value="Deltex_C_sf"/>
</dbReference>
<keyword evidence="5 9" id="KW-0479">Metal-binding</keyword>
<dbReference type="InterPro" id="IPR017907">
    <property type="entry name" value="Znf_RING_CS"/>
</dbReference>
<feature type="domain" description="RING-type" evidence="10">
    <location>
        <begin position="47"/>
        <end position="87"/>
    </location>
</feature>
<dbReference type="InterPro" id="IPR039396">
    <property type="entry name" value="Deltex_C"/>
</dbReference>
<protein>
    <recommendedName>
        <fullName evidence="9">E3 ubiquitin-protein ligase</fullName>
        <ecNumber evidence="9">2.3.2.27</ecNumber>
    </recommendedName>
</protein>
<name>A0A8C6SH48_9GOBI</name>
<dbReference type="CDD" id="cd09633">
    <property type="entry name" value="Deltex_C"/>
    <property type="match status" value="1"/>
</dbReference>
<comment type="subcellular location">
    <subcellularLocation>
        <location evidence="9">Cytoplasm</location>
    </subcellularLocation>
</comment>
<dbReference type="InterPro" id="IPR001841">
    <property type="entry name" value="Znf_RING"/>
</dbReference>
<dbReference type="Gene3D" id="3.30.40.10">
    <property type="entry name" value="Zinc/RING finger domain, C3HC4 (zinc finger)"/>
    <property type="match status" value="1"/>
</dbReference>
<keyword evidence="7 9" id="KW-0862">Zinc</keyword>
<dbReference type="Proteomes" id="UP000694523">
    <property type="component" value="Unplaced"/>
</dbReference>
<reference evidence="11" key="1">
    <citation type="submission" date="2025-08" db="UniProtKB">
        <authorList>
            <consortium name="Ensembl"/>
        </authorList>
    </citation>
    <scope>IDENTIFICATION</scope>
</reference>
<accession>A0A8C6SH48</accession>
<evidence type="ECO:0000256" key="5">
    <source>
        <dbReference type="ARBA" id="ARBA00022723"/>
    </source>
</evidence>
<dbReference type="Gene3D" id="3.30.390.130">
    <property type="match status" value="1"/>
</dbReference>
<dbReference type="InterPro" id="IPR039398">
    <property type="entry name" value="Deltex_fam"/>
</dbReference>
<dbReference type="GO" id="GO:0016567">
    <property type="term" value="P:protein ubiquitination"/>
    <property type="evidence" value="ECO:0007669"/>
    <property type="project" value="UniProtKB-UniRule"/>
</dbReference>
<dbReference type="Ensembl" id="ENSNMLT00000006009.1">
    <property type="protein sequence ID" value="ENSNMLP00000005230.1"/>
    <property type="gene ID" value="ENSNMLG00000003812.1"/>
</dbReference>
<dbReference type="PANTHER" id="PTHR12622">
    <property type="entry name" value="DELTEX-RELATED"/>
    <property type="match status" value="1"/>
</dbReference>
<dbReference type="UniPathway" id="UPA00143"/>
<dbReference type="Pfam" id="PF13923">
    <property type="entry name" value="zf-C3HC4_2"/>
    <property type="match status" value="1"/>
</dbReference>
<dbReference type="FunFam" id="3.30.390.130:FF:000001">
    <property type="entry name" value="Probable E3 ubiquitin-protein ligase DTX3"/>
    <property type="match status" value="1"/>
</dbReference>
<evidence type="ECO:0000256" key="3">
    <source>
        <dbReference type="ARBA" id="ARBA00009413"/>
    </source>
</evidence>
<evidence type="ECO:0000256" key="7">
    <source>
        <dbReference type="ARBA" id="ARBA00022833"/>
    </source>
</evidence>
<sequence length="227" mass="25639">MESHAIRALLRLYQKVARSQLRQTNGSFDDKEEDLYTKKDEKEEETCPVCMDVFTKKTKLEKCKHEFCEDCLERSVKSMGAMCPVCKDVFGLVEGDQPNGTMTWRTNYTRLPGFGSCGTIEINYNIPSGTQTAKHPNPGKLYQGTQRTAYLPDNKEGNEVLMLLKKAFDQKLIFTVGTSRTSGAENMVTWNDIHHKTSTYGGPQGFGYPDPNYLSRVKDELKAKGVK</sequence>
<evidence type="ECO:0000256" key="1">
    <source>
        <dbReference type="ARBA" id="ARBA00000900"/>
    </source>
</evidence>
<evidence type="ECO:0000256" key="6">
    <source>
        <dbReference type="ARBA" id="ARBA00022771"/>
    </source>
</evidence>
<comment type="catalytic activity">
    <reaction evidence="1 9">
        <text>S-ubiquitinyl-[E2 ubiquitin-conjugating enzyme]-L-cysteine + [acceptor protein]-L-lysine = [E2 ubiquitin-conjugating enzyme]-L-cysteine + N(6)-ubiquitinyl-[acceptor protein]-L-lysine.</text>
        <dbReference type="EC" id="2.3.2.27"/>
    </reaction>
</comment>
<keyword evidence="6 8" id="KW-0863">Zinc-finger</keyword>
<organism evidence="11 12">
    <name type="scientific">Neogobius melanostomus</name>
    <name type="common">round goby</name>
    <dbReference type="NCBI Taxonomy" id="47308"/>
    <lineage>
        <taxon>Eukaryota</taxon>
        <taxon>Metazoa</taxon>
        <taxon>Chordata</taxon>
        <taxon>Craniata</taxon>
        <taxon>Vertebrata</taxon>
        <taxon>Euteleostomi</taxon>
        <taxon>Actinopterygii</taxon>
        <taxon>Neopterygii</taxon>
        <taxon>Teleostei</taxon>
        <taxon>Neoteleostei</taxon>
        <taxon>Acanthomorphata</taxon>
        <taxon>Gobiaria</taxon>
        <taxon>Gobiiformes</taxon>
        <taxon>Gobioidei</taxon>
        <taxon>Gobiidae</taxon>
        <taxon>Benthophilinae</taxon>
        <taxon>Neogobiini</taxon>
        <taxon>Neogobius</taxon>
    </lineage>
</organism>
<keyword evidence="12" id="KW-1185">Reference proteome</keyword>
<dbReference type="GO" id="GO:0005737">
    <property type="term" value="C:cytoplasm"/>
    <property type="evidence" value="ECO:0007669"/>
    <property type="project" value="UniProtKB-SubCell"/>
</dbReference>
<evidence type="ECO:0000256" key="4">
    <source>
        <dbReference type="ARBA" id="ARBA00022679"/>
    </source>
</evidence>
<keyword evidence="9" id="KW-0963">Cytoplasm</keyword>
<dbReference type="EC" id="2.3.2.27" evidence="9"/>
<evidence type="ECO:0000256" key="8">
    <source>
        <dbReference type="PROSITE-ProRule" id="PRU00175"/>
    </source>
</evidence>
<evidence type="ECO:0000313" key="12">
    <source>
        <dbReference type="Proteomes" id="UP000694523"/>
    </source>
</evidence>
<dbReference type="SMART" id="SM00184">
    <property type="entry name" value="RING"/>
    <property type="match status" value="1"/>
</dbReference>
<dbReference type="Pfam" id="PF18102">
    <property type="entry name" value="DTC"/>
    <property type="match status" value="1"/>
</dbReference>